<evidence type="ECO:0000256" key="2">
    <source>
        <dbReference type="SAM" id="Coils"/>
    </source>
</evidence>
<feature type="coiled-coil region" evidence="2">
    <location>
        <begin position="67"/>
        <end position="163"/>
    </location>
</feature>
<dbReference type="InterPro" id="IPR016772">
    <property type="entry name" value="UCP020408"/>
</dbReference>
<evidence type="ECO:0000313" key="4">
    <source>
        <dbReference type="Proteomes" id="UP000825179"/>
    </source>
</evidence>
<reference evidence="3 4" key="1">
    <citation type="journal article" date="2020" name="Extremophiles">
        <title>Genomic analysis of Caldalkalibacillus thermarum TA2.A1 reveals aerobic alkaliphilic metabolism and evolutionary hallmarks linking alkaliphilic bacteria and plant life.</title>
        <authorList>
            <person name="de Jong S.I."/>
            <person name="van den Broek M.A."/>
            <person name="Merkel A.Y."/>
            <person name="de la Torre Cortes P."/>
            <person name="Kalamorz F."/>
            <person name="Cook G.M."/>
            <person name="van Loosdrecht M.C.M."/>
            <person name="McMillan D.G.G."/>
        </authorList>
    </citation>
    <scope>NUCLEOTIDE SEQUENCE [LARGE SCALE GENOMIC DNA]</scope>
    <source>
        <strain evidence="3 4">TA2.A1</strain>
    </source>
</reference>
<evidence type="ECO:0000256" key="1">
    <source>
        <dbReference type="ARBA" id="ARBA00007189"/>
    </source>
</evidence>
<dbReference type="RefSeq" id="WP_222822727.1">
    <property type="nucleotide sequence ID" value="NZ_CP082237.1"/>
</dbReference>
<accession>A0A8X8L717</accession>
<name>A0A8X8L717_CALTT</name>
<comment type="similarity">
    <text evidence="1">Belongs to the UPF0751 family.</text>
</comment>
<keyword evidence="4" id="KW-1185">Reference proteome</keyword>
<sequence>MDAPPITRGLGGEVHLGPLAWLPEKDVKKFGLNRTRFVLLHFPVGEPLEGLITEYIGRIVKKEKGDNAFLFRRISQLTDELQRVRRKSTEYYHKIESLKLEIAGFQKKLNEAYTELKNLRNNQTAYTRDPADIAKIHELKTFVKELMDELRQYRQEKQSQEEDYRQPVVLEETVDDKVQDETQYVIRDKTIAIIGGERREHTESKDYPCEVITHDGRKHNPEFYQTLQKADIIVVLTQYISHASMWEAKAHALENDKLIHFTKSINVERIIKEVNELCRESAMQ</sequence>
<evidence type="ECO:0000313" key="3">
    <source>
        <dbReference type="EMBL" id="QZT33652.1"/>
    </source>
</evidence>
<protein>
    <submittedName>
        <fullName evidence="3">DUF2325 domain-containing protein</fullName>
    </submittedName>
</protein>
<dbReference type="EMBL" id="CP082237">
    <property type="protein sequence ID" value="QZT33652.1"/>
    <property type="molecule type" value="Genomic_DNA"/>
</dbReference>
<proteinExistence type="inferred from homology"/>
<dbReference type="AlphaFoldDB" id="A0A8X8L717"/>
<organism evidence="3 4">
    <name type="scientific">Caldalkalibacillus thermarum (strain TA2.A1)</name>
    <dbReference type="NCBI Taxonomy" id="986075"/>
    <lineage>
        <taxon>Bacteria</taxon>
        <taxon>Bacillati</taxon>
        <taxon>Bacillota</taxon>
        <taxon>Bacilli</taxon>
        <taxon>Bacillales</taxon>
        <taxon>Bacillaceae</taxon>
        <taxon>Caldalkalibacillus</taxon>
    </lineage>
</organism>
<dbReference type="KEGG" id="cthu:HUR95_15710"/>
<gene>
    <name evidence="3" type="ORF">HUR95_15710</name>
</gene>
<dbReference type="Proteomes" id="UP000825179">
    <property type="component" value="Chromosome"/>
</dbReference>
<dbReference type="Pfam" id="PF10087">
    <property type="entry name" value="DUF2325"/>
    <property type="match status" value="1"/>
</dbReference>
<keyword evidence="2" id="KW-0175">Coiled coil</keyword>